<dbReference type="PANTHER" id="PTHR12703:SF3">
    <property type="entry name" value="ABR032WP"/>
    <property type="match status" value="1"/>
</dbReference>
<protein>
    <submittedName>
        <fullName evidence="6">CIC11C00000005371</fullName>
    </submittedName>
</protein>
<feature type="transmembrane region" description="Helical" evidence="5">
    <location>
        <begin position="181"/>
        <end position="197"/>
    </location>
</feature>
<evidence type="ECO:0000313" key="6">
    <source>
        <dbReference type="EMBL" id="SGZ54801.1"/>
    </source>
</evidence>
<dbReference type="GO" id="GO:0005783">
    <property type="term" value="C:endoplasmic reticulum"/>
    <property type="evidence" value="ECO:0007669"/>
    <property type="project" value="TreeGrafter"/>
</dbReference>
<keyword evidence="4 5" id="KW-0472">Membrane</keyword>
<dbReference type="InterPro" id="IPR051645">
    <property type="entry name" value="PER33/POM33_regulator"/>
</dbReference>
<dbReference type="AlphaFoldDB" id="A0A1L0BTX9"/>
<evidence type="ECO:0000256" key="1">
    <source>
        <dbReference type="ARBA" id="ARBA00004141"/>
    </source>
</evidence>
<gene>
    <name evidence="6" type="ORF">SAMEA4029009_CIC11G00000005371</name>
</gene>
<organism evidence="6 7">
    <name type="scientific">Sungouiella intermedia</name>
    <dbReference type="NCBI Taxonomy" id="45354"/>
    <lineage>
        <taxon>Eukaryota</taxon>
        <taxon>Fungi</taxon>
        <taxon>Dikarya</taxon>
        <taxon>Ascomycota</taxon>
        <taxon>Saccharomycotina</taxon>
        <taxon>Pichiomycetes</taxon>
        <taxon>Metschnikowiaceae</taxon>
        <taxon>Sungouiella</taxon>
    </lineage>
</organism>
<name>A0A1L0BTX9_9ASCO</name>
<dbReference type="GO" id="GO:0061024">
    <property type="term" value="P:membrane organization"/>
    <property type="evidence" value="ECO:0007669"/>
    <property type="project" value="TreeGrafter"/>
</dbReference>
<evidence type="ECO:0000256" key="3">
    <source>
        <dbReference type="ARBA" id="ARBA00022989"/>
    </source>
</evidence>
<evidence type="ECO:0000256" key="2">
    <source>
        <dbReference type="ARBA" id="ARBA00022692"/>
    </source>
</evidence>
<dbReference type="PANTHER" id="PTHR12703">
    <property type="entry name" value="TRANSMEMBRANE PROTEIN 33"/>
    <property type="match status" value="1"/>
</dbReference>
<keyword evidence="2 5" id="KW-0812">Transmembrane</keyword>
<comment type="subcellular location">
    <subcellularLocation>
        <location evidence="1">Membrane</location>
        <topology evidence="1">Multi-pass membrane protein</topology>
    </subcellularLocation>
</comment>
<dbReference type="GO" id="GO:0016020">
    <property type="term" value="C:membrane"/>
    <property type="evidence" value="ECO:0007669"/>
    <property type="project" value="UniProtKB-SubCell"/>
</dbReference>
<feature type="transmembrane region" description="Helical" evidence="5">
    <location>
        <begin position="36"/>
        <end position="58"/>
    </location>
</feature>
<dbReference type="EMBL" id="LT635767">
    <property type="protein sequence ID" value="SGZ54801.1"/>
    <property type="molecule type" value="Genomic_DNA"/>
</dbReference>
<feature type="transmembrane region" description="Helical" evidence="5">
    <location>
        <begin position="153"/>
        <end position="175"/>
    </location>
</feature>
<dbReference type="GO" id="GO:0071786">
    <property type="term" value="P:endoplasmic reticulum tubular network organization"/>
    <property type="evidence" value="ECO:0007669"/>
    <property type="project" value="TreeGrafter"/>
</dbReference>
<feature type="transmembrane region" description="Helical" evidence="5">
    <location>
        <begin position="108"/>
        <end position="132"/>
    </location>
</feature>
<reference evidence="6 7" key="1">
    <citation type="submission" date="2016-10" db="EMBL/GenBank/DDBJ databases">
        <authorList>
            <person name="de Groot N.N."/>
        </authorList>
    </citation>
    <scope>NUCLEOTIDE SEQUENCE [LARGE SCALE GENOMIC DNA]</scope>
    <source>
        <strain evidence="6 7">PYCC 4715</strain>
    </source>
</reference>
<evidence type="ECO:0000256" key="4">
    <source>
        <dbReference type="ARBA" id="ARBA00023136"/>
    </source>
</evidence>
<keyword evidence="3 5" id="KW-1133">Transmembrane helix</keyword>
<evidence type="ECO:0000313" key="7">
    <source>
        <dbReference type="Proteomes" id="UP000182259"/>
    </source>
</evidence>
<dbReference type="Proteomes" id="UP000182259">
    <property type="component" value="Chromosome IV"/>
</dbReference>
<accession>A0A1L0BTX9</accession>
<sequence length="244" mass="28445">MSTVESEKPITNETVEPSLRKRKLVRKQDLLSKLKYIIWFTGHVMCIVFGLVTFVWQTLWLKNVYYVNSIAYRLSLLGASMALVATMSHKFGLSYLPHFPTLLTQLNFQYLVLAIIWCFTFKSVLKIIPLFLISVLQLTSHKKIAVVQKQADFLASIIAFDEIFLVIYLLVRAIFFRQTSGYQLAVVLIFMWLRVLFDDDTANMFAYILDKFDTKVSTLKNEKVLKVWKKTKAFLDEKRQYGVQ</sequence>
<feature type="transmembrane region" description="Helical" evidence="5">
    <location>
        <begin position="70"/>
        <end position="88"/>
    </location>
</feature>
<proteinExistence type="predicted"/>
<evidence type="ECO:0000256" key="5">
    <source>
        <dbReference type="SAM" id="Phobius"/>
    </source>
</evidence>